<dbReference type="PANTHER" id="PTHR31531">
    <property type="entry name" value="E3 UBIQUITIN-PROTEIN LIGASE E3D FAMILY MEMBER"/>
    <property type="match status" value="1"/>
</dbReference>
<dbReference type="EC" id="2.3.2.26" evidence="2"/>
<gene>
    <name evidence="9" type="ORF">PLOB_00048560</name>
</gene>
<evidence type="ECO:0000256" key="5">
    <source>
        <dbReference type="ARBA" id="ARBA00032234"/>
    </source>
</evidence>
<evidence type="ECO:0000313" key="9">
    <source>
        <dbReference type="EMBL" id="CAH3151383.1"/>
    </source>
</evidence>
<evidence type="ECO:0000256" key="1">
    <source>
        <dbReference type="ARBA" id="ARBA00000885"/>
    </source>
</evidence>
<comment type="caution">
    <text evidence="9">The sequence shown here is derived from an EMBL/GenBank/DDBJ whole genome shotgun (WGS) entry which is preliminary data.</text>
</comment>
<comment type="catalytic activity">
    <reaction evidence="1">
        <text>S-ubiquitinyl-[E2 ubiquitin-conjugating enzyme]-L-cysteine + [acceptor protein]-L-lysine = [E2 ubiquitin-conjugating enzyme]-L-cysteine + N(6)-ubiquitinyl-[acceptor protein]-L-lysine.</text>
        <dbReference type="EC" id="2.3.2.26"/>
    </reaction>
</comment>
<dbReference type="InterPro" id="IPR019193">
    <property type="entry name" value="UBQ-conj_enz_E2-bd_prot"/>
</dbReference>
<comment type="function">
    <text evidence="7">E3 ubiquitin-protein ligase which accepts ubiquitin from specific E2 ubiquitin-conjugating enzymes, and transfers it to substrates, generally promoting their degradation by the proteasome. Independently of its E3 ubiquitin-protein ligase activity, acts as an inhibitor of CPSF3 endonuclease activity by blocking CPSF3 active site.</text>
</comment>
<evidence type="ECO:0000256" key="3">
    <source>
        <dbReference type="ARBA" id="ARBA00013646"/>
    </source>
</evidence>
<dbReference type="Proteomes" id="UP001159405">
    <property type="component" value="Unassembled WGS sequence"/>
</dbReference>
<accession>A0ABN8PZE9</accession>
<protein>
    <recommendedName>
        <fullName evidence="3">E3 ubiquitin-protein ligase E3D</fullName>
        <ecNumber evidence="2">2.3.2.26</ecNumber>
    </recommendedName>
    <alternativeName>
        <fullName evidence="6">HECT-type E3 ubiquitin transferase E3D</fullName>
    </alternativeName>
    <alternativeName>
        <fullName evidence="5">UbcH10-binding protein with a HECT-like domain</fullName>
    </alternativeName>
    <alternativeName>
        <fullName evidence="4">Ubiquitin-conjugating enzyme E2C-binding protein</fullName>
    </alternativeName>
</protein>
<evidence type="ECO:0000256" key="7">
    <source>
        <dbReference type="ARBA" id="ARBA00053831"/>
    </source>
</evidence>
<reference evidence="9 10" key="1">
    <citation type="submission" date="2022-05" db="EMBL/GenBank/DDBJ databases">
        <authorList>
            <consortium name="Genoscope - CEA"/>
            <person name="William W."/>
        </authorList>
    </citation>
    <scope>NUCLEOTIDE SEQUENCE [LARGE SCALE GENOMIC DNA]</scope>
</reference>
<evidence type="ECO:0000313" key="10">
    <source>
        <dbReference type="Proteomes" id="UP001159405"/>
    </source>
</evidence>
<sequence length="425" mass="48000">MADESVAVPVWCDVGVNLNAVSFVISLGCFTKGTITCSSKSKLIVRICSRELSCCCYKTDDKTWRALENTLQLPARFSLIPRSCTGLSASSGTEIQMRLHFQYCKSDSPEKVSKRHLLREELQELRSGCHNVCCRMCGSAVLSPERKLKRVLELPSENWFELAQDWCCHGSSHLTSLTGVLDPSEDDCFVGEYFIRVHPAAAETNNLKIFSEEEHYQIKCCRCNSVLGSGSTEEKSHSSLHMELRDFNSINLHKHSISLRHSHLFRSYCTETYISSCLTSKSKGAVNFRFLVEESMQNGEKRTHACLWLFNPDTAVVTNIETCNFYCGKRPREGGAYSITNTAKYMPVVKILYKARPLVDDSSWKDEVSSWEENPSVEVLTFTREICLHLILLLSQSTNTIAPSLRDMNGFKVYIKQCILKASID</sequence>
<dbReference type="PANTHER" id="PTHR31531:SF2">
    <property type="entry name" value="E3 UBIQUITIN-PROTEIN LIGASE E3D"/>
    <property type="match status" value="1"/>
</dbReference>
<evidence type="ECO:0000256" key="4">
    <source>
        <dbReference type="ARBA" id="ARBA00029737"/>
    </source>
</evidence>
<comment type="subunit">
    <text evidence="8">Interacts with UBE2C/UbcH10 (E2 ubiquitin-conjugating enzyme). In vitro, interacts with cyclin-B.</text>
</comment>
<organism evidence="9 10">
    <name type="scientific">Porites lobata</name>
    <dbReference type="NCBI Taxonomy" id="104759"/>
    <lineage>
        <taxon>Eukaryota</taxon>
        <taxon>Metazoa</taxon>
        <taxon>Cnidaria</taxon>
        <taxon>Anthozoa</taxon>
        <taxon>Hexacorallia</taxon>
        <taxon>Scleractinia</taxon>
        <taxon>Fungiina</taxon>
        <taxon>Poritidae</taxon>
        <taxon>Porites</taxon>
    </lineage>
</organism>
<evidence type="ECO:0000256" key="8">
    <source>
        <dbReference type="ARBA" id="ARBA00064185"/>
    </source>
</evidence>
<name>A0ABN8PZE9_9CNID</name>
<keyword evidence="10" id="KW-1185">Reference proteome</keyword>
<proteinExistence type="predicted"/>
<dbReference type="Pfam" id="PF09814">
    <property type="entry name" value="HECT_2"/>
    <property type="match status" value="1"/>
</dbReference>
<evidence type="ECO:0000256" key="6">
    <source>
        <dbReference type="ARBA" id="ARBA00032298"/>
    </source>
</evidence>
<dbReference type="EMBL" id="CALNXK010000091">
    <property type="protein sequence ID" value="CAH3151383.1"/>
    <property type="molecule type" value="Genomic_DNA"/>
</dbReference>
<evidence type="ECO:0000256" key="2">
    <source>
        <dbReference type="ARBA" id="ARBA00012485"/>
    </source>
</evidence>